<dbReference type="AlphaFoldDB" id="A0A392QDD6"/>
<sequence length="89" mass="10204">MFVKRFAQYDSVCFMEKVQEESEKLGLTNVRTKIFSELLKREITASDVVGDAFIKRWLRGRNVFIVLDNVGNAAQLEYLCGELDELGPN</sequence>
<reference evidence="1 2" key="1">
    <citation type="journal article" date="2018" name="Front. Plant Sci.">
        <title>Red Clover (Trifolium pratense) and Zigzag Clover (T. medium) - A Picture of Genomic Similarities and Differences.</title>
        <authorList>
            <person name="Dluhosova J."/>
            <person name="Istvanek J."/>
            <person name="Nedelnik J."/>
            <person name="Repkova J."/>
        </authorList>
    </citation>
    <scope>NUCLEOTIDE SEQUENCE [LARGE SCALE GENOMIC DNA]</scope>
    <source>
        <strain evidence="2">cv. 10/8</strain>
        <tissue evidence="1">Leaf</tissue>
    </source>
</reference>
<comment type="caution">
    <text evidence="1">The sequence shown here is derived from an EMBL/GenBank/DDBJ whole genome shotgun (WGS) entry which is preliminary data.</text>
</comment>
<dbReference type="Gene3D" id="3.40.50.300">
    <property type="entry name" value="P-loop containing nucleotide triphosphate hydrolases"/>
    <property type="match status" value="1"/>
</dbReference>
<evidence type="ECO:0000313" key="2">
    <source>
        <dbReference type="Proteomes" id="UP000265520"/>
    </source>
</evidence>
<dbReference type="EMBL" id="LXQA010130202">
    <property type="protein sequence ID" value="MCI22383.1"/>
    <property type="molecule type" value="Genomic_DNA"/>
</dbReference>
<proteinExistence type="predicted"/>
<organism evidence="1 2">
    <name type="scientific">Trifolium medium</name>
    <dbReference type="NCBI Taxonomy" id="97028"/>
    <lineage>
        <taxon>Eukaryota</taxon>
        <taxon>Viridiplantae</taxon>
        <taxon>Streptophyta</taxon>
        <taxon>Embryophyta</taxon>
        <taxon>Tracheophyta</taxon>
        <taxon>Spermatophyta</taxon>
        <taxon>Magnoliopsida</taxon>
        <taxon>eudicotyledons</taxon>
        <taxon>Gunneridae</taxon>
        <taxon>Pentapetalae</taxon>
        <taxon>rosids</taxon>
        <taxon>fabids</taxon>
        <taxon>Fabales</taxon>
        <taxon>Fabaceae</taxon>
        <taxon>Papilionoideae</taxon>
        <taxon>50 kb inversion clade</taxon>
        <taxon>NPAAA clade</taxon>
        <taxon>Hologalegina</taxon>
        <taxon>IRL clade</taxon>
        <taxon>Trifolieae</taxon>
        <taxon>Trifolium</taxon>
    </lineage>
</organism>
<dbReference type="Proteomes" id="UP000265520">
    <property type="component" value="Unassembled WGS sequence"/>
</dbReference>
<keyword evidence="2" id="KW-1185">Reference proteome</keyword>
<accession>A0A392QDD6</accession>
<protein>
    <submittedName>
        <fullName evidence="1">TMV resistance protein N-like</fullName>
    </submittedName>
</protein>
<dbReference type="InterPro" id="IPR027417">
    <property type="entry name" value="P-loop_NTPase"/>
</dbReference>
<feature type="non-terminal residue" evidence="1">
    <location>
        <position position="89"/>
    </location>
</feature>
<evidence type="ECO:0000313" key="1">
    <source>
        <dbReference type="EMBL" id="MCI22383.1"/>
    </source>
</evidence>
<name>A0A392QDD6_9FABA</name>